<organism evidence="1 2">
    <name type="scientific">Fusarium sarcochroum</name>
    <dbReference type="NCBI Taxonomy" id="1208366"/>
    <lineage>
        <taxon>Eukaryota</taxon>
        <taxon>Fungi</taxon>
        <taxon>Dikarya</taxon>
        <taxon>Ascomycota</taxon>
        <taxon>Pezizomycotina</taxon>
        <taxon>Sordariomycetes</taxon>
        <taxon>Hypocreomycetidae</taxon>
        <taxon>Hypocreales</taxon>
        <taxon>Nectriaceae</taxon>
        <taxon>Fusarium</taxon>
        <taxon>Fusarium lateritium species complex</taxon>
    </lineage>
</organism>
<reference evidence="1" key="2">
    <citation type="submission" date="2020-05" db="EMBL/GenBank/DDBJ databases">
        <authorList>
            <person name="Kim H.-S."/>
            <person name="Proctor R.H."/>
            <person name="Brown D.W."/>
        </authorList>
    </citation>
    <scope>NUCLEOTIDE SEQUENCE</scope>
    <source>
        <strain evidence="1">NRRL 20472</strain>
    </source>
</reference>
<dbReference type="OrthoDB" id="341259at2759"/>
<dbReference type="Gene3D" id="1.25.40.20">
    <property type="entry name" value="Ankyrin repeat-containing domain"/>
    <property type="match status" value="1"/>
</dbReference>
<reference evidence="1" key="1">
    <citation type="journal article" date="2020" name="BMC Genomics">
        <title>Correction to: Identification and distribution of gene clusters required for synthesis of sphingolipid metabolism inhibitors in diverse species of the filamentous fungus Fusarium.</title>
        <authorList>
            <person name="Kim H.S."/>
            <person name="Lohmar J.M."/>
            <person name="Busman M."/>
            <person name="Brown D.W."/>
            <person name="Naumann T.A."/>
            <person name="Divon H.H."/>
            <person name="Lysoe E."/>
            <person name="Uhlig S."/>
            <person name="Proctor R.H."/>
        </authorList>
    </citation>
    <scope>NUCLEOTIDE SEQUENCE</scope>
    <source>
        <strain evidence="1">NRRL 20472</strain>
    </source>
</reference>
<gene>
    <name evidence="1" type="ORF">FSARC_9922</name>
</gene>
<dbReference type="Proteomes" id="UP000622797">
    <property type="component" value="Unassembled WGS sequence"/>
</dbReference>
<evidence type="ECO:0000313" key="1">
    <source>
        <dbReference type="EMBL" id="KAF4961967.1"/>
    </source>
</evidence>
<accession>A0A8H4X4T7</accession>
<name>A0A8H4X4T7_9HYPO</name>
<keyword evidence="2" id="KW-1185">Reference proteome</keyword>
<comment type="caution">
    <text evidence="1">The sequence shown here is derived from an EMBL/GenBank/DDBJ whole genome shotgun (WGS) entry which is preliminary data.</text>
</comment>
<evidence type="ECO:0008006" key="3">
    <source>
        <dbReference type="Google" id="ProtNLM"/>
    </source>
</evidence>
<proteinExistence type="predicted"/>
<dbReference type="AlphaFoldDB" id="A0A8H4X4T7"/>
<protein>
    <recommendedName>
        <fullName evidence="3">Ankyrin repeat protein</fullName>
    </recommendedName>
</protein>
<dbReference type="InterPro" id="IPR002110">
    <property type="entry name" value="Ankyrin_rpt"/>
</dbReference>
<dbReference type="SUPFAM" id="SSF48403">
    <property type="entry name" value="Ankyrin repeat"/>
    <property type="match status" value="1"/>
</dbReference>
<dbReference type="SMART" id="SM00248">
    <property type="entry name" value="ANK"/>
    <property type="match status" value="2"/>
</dbReference>
<dbReference type="EMBL" id="JABEXW010000583">
    <property type="protein sequence ID" value="KAF4961967.1"/>
    <property type="molecule type" value="Genomic_DNA"/>
</dbReference>
<dbReference type="InterPro" id="IPR036770">
    <property type="entry name" value="Ankyrin_rpt-contain_sf"/>
</dbReference>
<sequence>MVLVRCGASMLHSSSGFDAIQDAVRNGLSALLELMINMLQLDVNTDLGHGCTMVMLAINHSQENVVRQLVTLGADLRLPVRQLSQNSQFVALSWTLDVVSDKMTPALGIHDIIDIITCIAAQRLTPSQKQQQAEVLGRLLNILRETKYASSPGSMIPTEELSLFLDALLERALSIDVVDVTLAELFQQHGAKLQAGVLLRLLEVLTSNTFTDDIFRSLRRYPRLLKSFDFVYSYCFSIPSSQLTFMMDYFVRAVPVGAVRLVFKLKHENLPLTLKGVQDLLSRPTPSLLSAG</sequence>
<evidence type="ECO:0000313" key="2">
    <source>
        <dbReference type="Proteomes" id="UP000622797"/>
    </source>
</evidence>